<keyword evidence="4" id="KW-0547">Nucleotide-binding</keyword>
<evidence type="ECO:0000256" key="5">
    <source>
        <dbReference type="ARBA" id="ARBA00022821"/>
    </source>
</evidence>
<keyword evidence="7" id="KW-0175">Coiled coil</keyword>
<keyword evidence="10" id="KW-1185">Reference proteome</keyword>
<gene>
    <name evidence="9" type="ORF">AAHA92_11935</name>
</gene>
<protein>
    <recommendedName>
        <fullName evidence="8">Disease resistance N-terminal domain-containing protein</fullName>
    </recommendedName>
</protein>
<evidence type="ECO:0000256" key="6">
    <source>
        <dbReference type="ARBA" id="ARBA00022840"/>
    </source>
</evidence>
<comment type="caution">
    <text evidence="9">The sequence shown here is derived from an EMBL/GenBank/DDBJ whole genome shotgun (WGS) entry which is preliminary data.</text>
</comment>
<name>A0ABD1HJB6_SALDI</name>
<reference evidence="9 10" key="1">
    <citation type="submission" date="2024-06" db="EMBL/GenBank/DDBJ databases">
        <title>A chromosome level genome sequence of Diviner's sage (Salvia divinorum).</title>
        <authorList>
            <person name="Ford S.A."/>
            <person name="Ro D.-K."/>
            <person name="Ness R.W."/>
            <person name="Phillips M.A."/>
        </authorList>
    </citation>
    <scope>NUCLEOTIDE SEQUENCE [LARGE SCALE GENOMIC DNA]</scope>
    <source>
        <strain evidence="9">SAF-2024a</strain>
        <tissue evidence="9">Leaf</tissue>
    </source>
</reference>
<keyword evidence="6" id="KW-0067">ATP-binding</keyword>
<evidence type="ECO:0000259" key="8">
    <source>
        <dbReference type="Pfam" id="PF18052"/>
    </source>
</evidence>
<dbReference type="GO" id="GO:0005524">
    <property type="term" value="F:ATP binding"/>
    <property type="evidence" value="ECO:0007669"/>
    <property type="project" value="UniProtKB-KW"/>
</dbReference>
<evidence type="ECO:0000256" key="2">
    <source>
        <dbReference type="ARBA" id="ARBA00022614"/>
    </source>
</evidence>
<evidence type="ECO:0000256" key="7">
    <source>
        <dbReference type="SAM" id="Coils"/>
    </source>
</evidence>
<dbReference type="GO" id="GO:0006952">
    <property type="term" value="P:defense response"/>
    <property type="evidence" value="ECO:0007669"/>
    <property type="project" value="UniProtKB-KW"/>
</dbReference>
<evidence type="ECO:0000256" key="3">
    <source>
        <dbReference type="ARBA" id="ARBA00022737"/>
    </source>
</evidence>
<keyword evidence="5" id="KW-0611">Plant defense</keyword>
<evidence type="ECO:0000313" key="9">
    <source>
        <dbReference type="EMBL" id="KAL1556287.1"/>
    </source>
</evidence>
<feature type="domain" description="Disease resistance N-terminal" evidence="8">
    <location>
        <begin position="5"/>
        <end position="83"/>
    </location>
</feature>
<dbReference type="Gene3D" id="1.20.5.4130">
    <property type="match status" value="1"/>
</dbReference>
<organism evidence="9 10">
    <name type="scientific">Salvia divinorum</name>
    <name type="common">Maria pastora</name>
    <name type="synonym">Diviner's sage</name>
    <dbReference type="NCBI Taxonomy" id="28513"/>
    <lineage>
        <taxon>Eukaryota</taxon>
        <taxon>Viridiplantae</taxon>
        <taxon>Streptophyta</taxon>
        <taxon>Embryophyta</taxon>
        <taxon>Tracheophyta</taxon>
        <taxon>Spermatophyta</taxon>
        <taxon>Magnoliopsida</taxon>
        <taxon>eudicotyledons</taxon>
        <taxon>Gunneridae</taxon>
        <taxon>Pentapetalae</taxon>
        <taxon>asterids</taxon>
        <taxon>lamiids</taxon>
        <taxon>Lamiales</taxon>
        <taxon>Lamiaceae</taxon>
        <taxon>Nepetoideae</taxon>
        <taxon>Mentheae</taxon>
        <taxon>Salviinae</taxon>
        <taxon>Salvia</taxon>
        <taxon>Salvia subgen. Calosphace</taxon>
    </lineage>
</organism>
<dbReference type="InterPro" id="IPR038005">
    <property type="entry name" value="RX-like_CC"/>
</dbReference>
<comment type="similarity">
    <text evidence="1">Belongs to the disease resistance NB-LRR family.</text>
</comment>
<proteinExistence type="inferred from homology"/>
<evidence type="ECO:0000313" key="10">
    <source>
        <dbReference type="Proteomes" id="UP001567538"/>
    </source>
</evidence>
<dbReference type="Proteomes" id="UP001567538">
    <property type="component" value="Unassembled WGS sequence"/>
</dbReference>
<dbReference type="AlphaFoldDB" id="A0ABD1HJB6"/>
<keyword evidence="2" id="KW-0433">Leucine-rich repeat</keyword>
<evidence type="ECO:0000256" key="1">
    <source>
        <dbReference type="ARBA" id="ARBA00008894"/>
    </source>
</evidence>
<dbReference type="CDD" id="cd14798">
    <property type="entry name" value="RX-CC_like"/>
    <property type="match status" value="1"/>
</dbReference>
<evidence type="ECO:0000256" key="4">
    <source>
        <dbReference type="ARBA" id="ARBA00022741"/>
    </source>
</evidence>
<feature type="coiled-coil region" evidence="7">
    <location>
        <begin position="24"/>
        <end position="51"/>
    </location>
</feature>
<sequence>MADAAVAFLLDDLHELLNNHGHLIKDNKKDLESLELQLRDLKTFIRNMERKRRKDELIEELIRNIRYAVYEAEDVVDAFVDAVKSSYFGGFTPKPPDSALEYEKSYLSKRAASIAFPKFWRSSWFSLTSIGKKVKEVNQSLVSLMDGAHSLTCDDDGDEHEKSKVNFNFYLSFVYVWHSYIEFLMLSSLNHEEKFKVRTYLIGRTT</sequence>
<dbReference type="InterPro" id="IPR041118">
    <property type="entry name" value="Rx_N"/>
</dbReference>
<dbReference type="EMBL" id="JBEAFC010000005">
    <property type="protein sequence ID" value="KAL1556287.1"/>
    <property type="molecule type" value="Genomic_DNA"/>
</dbReference>
<keyword evidence="3" id="KW-0677">Repeat</keyword>
<accession>A0ABD1HJB6</accession>
<dbReference type="Pfam" id="PF18052">
    <property type="entry name" value="Rx_N"/>
    <property type="match status" value="1"/>
</dbReference>